<proteinExistence type="inferred from homology"/>
<dbReference type="InterPro" id="IPR055170">
    <property type="entry name" value="GFO_IDH_MocA-like_dom"/>
</dbReference>
<dbReference type="RefSeq" id="WP_167831265.1">
    <property type="nucleotide sequence ID" value="NZ_JAAVUM010000002.1"/>
</dbReference>
<comment type="caution">
    <text evidence="5">The sequence shown here is derived from an EMBL/GenBank/DDBJ whole genome shotgun (WGS) entry which is preliminary data.</text>
</comment>
<evidence type="ECO:0000259" key="4">
    <source>
        <dbReference type="Pfam" id="PF22725"/>
    </source>
</evidence>
<dbReference type="InterPro" id="IPR000683">
    <property type="entry name" value="Gfo/Idh/MocA-like_OxRdtase_N"/>
</dbReference>
<accession>A0A846TSF9</accession>
<dbReference type="AlphaFoldDB" id="A0A846TSF9"/>
<dbReference type="Pfam" id="PF22725">
    <property type="entry name" value="GFO_IDH_MocA_C3"/>
    <property type="match status" value="1"/>
</dbReference>
<dbReference type="GO" id="GO:0016491">
    <property type="term" value="F:oxidoreductase activity"/>
    <property type="evidence" value="ECO:0007669"/>
    <property type="project" value="UniProtKB-KW"/>
</dbReference>
<evidence type="ECO:0000313" key="6">
    <source>
        <dbReference type="Proteomes" id="UP000587942"/>
    </source>
</evidence>
<dbReference type="SUPFAM" id="SSF55347">
    <property type="entry name" value="Glyceraldehyde-3-phosphate dehydrogenase-like, C-terminal domain"/>
    <property type="match status" value="1"/>
</dbReference>
<dbReference type="SUPFAM" id="SSF51735">
    <property type="entry name" value="NAD(P)-binding Rossmann-fold domains"/>
    <property type="match status" value="1"/>
</dbReference>
<protein>
    <submittedName>
        <fullName evidence="5">Gfo/Idh/MocA family oxidoreductase</fullName>
    </submittedName>
</protein>
<dbReference type="EMBL" id="JAAVUM010000002">
    <property type="protein sequence ID" value="NKE04786.1"/>
    <property type="molecule type" value="Genomic_DNA"/>
</dbReference>
<dbReference type="PANTHER" id="PTHR22604:SF105">
    <property type="entry name" value="TRANS-1,2-DIHYDROBENZENE-1,2-DIOL DEHYDROGENASE"/>
    <property type="match status" value="1"/>
</dbReference>
<reference evidence="5 6" key="1">
    <citation type="submission" date="2020-03" db="EMBL/GenBank/DDBJ databases">
        <authorList>
            <person name="Sun Q."/>
        </authorList>
    </citation>
    <scope>NUCLEOTIDE SEQUENCE [LARGE SCALE GENOMIC DNA]</scope>
    <source>
        <strain evidence="5 6">KACC 21451</strain>
    </source>
</reference>
<gene>
    <name evidence="5" type="ORF">GWK17_04780</name>
</gene>
<dbReference type="Gene3D" id="3.30.360.10">
    <property type="entry name" value="Dihydrodipicolinate Reductase, domain 2"/>
    <property type="match status" value="1"/>
</dbReference>
<dbReference type="GO" id="GO:0000166">
    <property type="term" value="F:nucleotide binding"/>
    <property type="evidence" value="ECO:0007669"/>
    <property type="project" value="InterPro"/>
</dbReference>
<name>A0A846TSF9_9BACI</name>
<evidence type="ECO:0000256" key="1">
    <source>
        <dbReference type="ARBA" id="ARBA00010928"/>
    </source>
</evidence>
<evidence type="ECO:0000259" key="3">
    <source>
        <dbReference type="Pfam" id="PF01408"/>
    </source>
</evidence>
<dbReference type="Gene3D" id="3.40.50.720">
    <property type="entry name" value="NAD(P)-binding Rossmann-like Domain"/>
    <property type="match status" value="1"/>
</dbReference>
<feature type="domain" description="Gfo/Idh/MocA-like oxidoreductase N-terminal" evidence="3">
    <location>
        <begin position="13"/>
        <end position="122"/>
    </location>
</feature>
<dbReference type="Proteomes" id="UP000587942">
    <property type="component" value="Unassembled WGS sequence"/>
</dbReference>
<dbReference type="PANTHER" id="PTHR22604">
    <property type="entry name" value="OXIDOREDUCTASES"/>
    <property type="match status" value="1"/>
</dbReference>
<dbReference type="Pfam" id="PF01408">
    <property type="entry name" value="GFO_IDH_MocA"/>
    <property type="match status" value="1"/>
</dbReference>
<keyword evidence="2" id="KW-0560">Oxidoreductase</keyword>
<dbReference type="InterPro" id="IPR036291">
    <property type="entry name" value="NAD(P)-bd_dom_sf"/>
</dbReference>
<dbReference type="InterPro" id="IPR050984">
    <property type="entry name" value="Gfo/Idh/MocA_domain"/>
</dbReference>
<organism evidence="5 6">
    <name type="scientific">Mesobacillus selenatarsenatis</name>
    <dbReference type="NCBI Taxonomy" id="388741"/>
    <lineage>
        <taxon>Bacteria</taxon>
        <taxon>Bacillati</taxon>
        <taxon>Bacillota</taxon>
        <taxon>Bacilli</taxon>
        <taxon>Bacillales</taxon>
        <taxon>Bacillaceae</taxon>
        <taxon>Mesobacillus</taxon>
    </lineage>
</organism>
<evidence type="ECO:0000313" key="5">
    <source>
        <dbReference type="EMBL" id="NKE04786.1"/>
    </source>
</evidence>
<sequence length="329" mass="36968">MKRIKWGILSNANIAQTQVIPAIQRSALSEVEAIASSSGKAAEVAAKLNIPRVYDTYEELLQDPKIDAVYIPLPNSLHHKWVLEAAKHGKHILCEKPAALTAQEMIEMERYCKEQHVLFMEAFMYQFHPQHVRVKEIIASGEIGEVKLMRSSFSYYMEDRETNIRMDKSLGGGSIYDVGSYCIHSMRNILGAEPVKVKAHGKLDPETGVDVSAVAYLEFERGIQGVFDCSFEASFRQEYEIVGTRGRIQVPRAFRPDVNGGNGLVTVETNGQQRTEKVEGDIYLLEVDHLSEAILEKKSLIYPAEETIANMRVIDACYASLEKKEEVTI</sequence>
<feature type="domain" description="GFO/IDH/MocA-like oxidoreductase" evidence="4">
    <location>
        <begin position="132"/>
        <end position="248"/>
    </location>
</feature>
<evidence type="ECO:0000256" key="2">
    <source>
        <dbReference type="ARBA" id="ARBA00023002"/>
    </source>
</evidence>
<comment type="similarity">
    <text evidence="1">Belongs to the Gfo/Idh/MocA family.</text>
</comment>